<evidence type="ECO:0000313" key="9">
    <source>
        <dbReference type="EMBL" id="OMI02268.1"/>
    </source>
</evidence>
<evidence type="ECO:0000259" key="8">
    <source>
        <dbReference type="Pfam" id="PF17802"/>
    </source>
</evidence>
<dbReference type="InterPro" id="IPR013783">
    <property type="entry name" value="Ig-like_fold"/>
</dbReference>
<evidence type="ECO:0000256" key="1">
    <source>
        <dbReference type="ARBA" id="ARBA00007257"/>
    </source>
</evidence>
<feature type="domain" description="SpaA-like prealbumin fold" evidence="8">
    <location>
        <begin position="468"/>
        <end position="555"/>
    </location>
</feature>
<dbReference type="OrthoDB" id="2056845at2"/>
<accession>A0A1R1S359</accession>
<dbReference type="Gene3D" id="2.60.40.10">
    <property type="entry name" value="Immunoglobulins"/>
    <property type="match status" value="4"/>
</dbReference>
<proteinExistence type="inferred from homology"/>
<feature type="domain" description="Thioester" evidence="7">
    <location>
        <begin position="69"/>
        <end position="157"/>
    </location>
</feature>
<evidence type="ECO:0000256" key="6">
    <source>
        <dbReference type="SAM" id="SignalP"/>
    </source>
</evidence>
<dbReference type="RefSeq" id="WP_076757950.1">
    <property type="nucleotide sequence ID" value="NZ_JARMMK010000010.1"/>
</dbReference>
<feature type="chain" id="PRO_5014065944" description="TQXA domain-containing protein" evidence="6">
    <location>
        <begin position="31"/>
        <end position="713"/>
    </location>
</feature>
<protein>
    <recommendedName>
        <fullName evidence="11">TQXA domain-containing protein</fullName>
    </recommendedName>
</protein>
<evidence type="ECO:0008006" key="11">
    <source>
        <dbReference type="Google" id="ProtNLM"/>
    </source>
</evidence>
<dbReference type="InterPro" id="IPR023849">
    <property type="entry name" value="TQXA_dom"/>
</dbReference>
<dbReference type="Pfam" id="PF17802">
    <property type="entry name" value="SpaA"/>
    <property type="match status" value="4"/>
</dbReference>
<keyword evidence="2" id="KW-0964">Secreted</keyword>
<dbReference type="Proteomes" id="UP000187367">
    <property type="component" value="Unassembled WGS sequence"/>
</dbReference>
<gene>
    <name evidence="9" type="ORF">BW143_16070</name>
</gene>
<reference evidence="9 10" key="1">
    <citation type="submission" date="2017-01" db="EMBL/GenBank/DDBJ databases">
        <title>Bacillus phylogenomics.</title>
        <authorList>
            <person name="Dunlap C."/>
        </authorList>
    </citation>
    <scope>NUCLEOTIDE SEQUENCE [LARGE SCALE GENOMIC DNA]</scope>
    <source>
        <strain evidence="9 10">NRRL B-41282</strain>
    </source>
</reference>
<evidence type="ECO:0000256" key="4">
    <source>
        <dbReference type="SAM" id="MobiDB-lite"/>
    </source>
</evidence>
<feature type="region of interest" description="Disordered" evidence="4">
    <location>
        <begin position="646"/>
        <end position="675"/>
    </location>
</feature>
<dbReference type="Pfam" id="PF08341">
    <property type="entry name" value="TED"/>
    <property type="match status" value="1"/>
</dbReference>
<organism evidence="9 10">
    <name type="scientific">Bacillus swezeyi</name>
    <dbReference type="NCBI Taxonomy" id="1925020"/>
    <lineage>
        <taxon>Bacteria</taxon>
        <taxon>Bacillati</taxon>
        <taxon>Bacillota</taxon>
        <taxon>Bacilli</taxon>
        <taxon>Bacillales</taxon>
        <taxon>Bacillaceae</taxon>
        <taxon>Bacillus</taxon>
    </lineage>
</organism>
<evidence type="ECO:0000313" key="10">
    <source>
        <dbReference type="Proteomes" id="UP000187367"/>
    </source>
</evidence>
<keyword evidence="3 6" id="KW-0732">Signal</keyword>
<feature type="compositionally biased region" description="Basic and acidic residues" evidence="4">
    <location>
        <begin position="658"/>
        <end position="669"/>
    </location>
</feature>
<sequence length="713" mass="78358">MNVKKPFLLLTVFLMILSSLFTLTSPRALADTFAGDPTTKVTGWAFDSSIGGYLPTEQIKAADDPTRLAYCLQPGKSSPDHTDMPSNGQMSDKVYRILSYGYPNAAPSELGVSSKAKAHYATQMAVWIAVGEVKQSSLTYRDESIEEAVHSLLEKAEHTDDTQDIKVSVTPDHAKASIHGNHLITEPYTVKSTATGTYTVSLKNAPKQAVVTDTDGNKKNLFKTNESFKIMLPKNTPTSNMEVFIDAELNQFVTMKYLSDGTYQDVVSLSSVTKHIQATAAASWETKGAIQIVKTDEDHTPLSGVAFDIKNESGEKITSVVTDDNGQAMVHDLPLGQYTAVETKTKKGFVLNPDPKTVVVHTDETSTLTFINQKVSGSVKIKKTDENGHDLKGAEFTLFRENGEKLKTAVTSEKGEAYFDNVAYGHYTVQETKTPRGFVPDATKHPLNITEHRQAVEFHIENKHIRGHAELIKVDEESPEKTLKGAVFELKNEDGALIGEYETDEDGRISVQDLAYGSYTFTEKKAPAGYVLNPEPLRFSVSKLGETVKLKASNRKITGSLELTKTDVADGNTRLKGAEFVIHNKEGAEIARGKTDENGVARFDRLPYGKYTYTETIAPKGYILNEETFAFEIKKDGQIVKHAVENHKEETNTAAPPAKKDRDTGHVEKTGGNLLPNTGNDGLYRALLIGPILLIIGLVMFVLNCKKTQNQRV</sequence>
<name>A0A1R1QFA9_9BACI</name>
<dbReference type="NCBIfam" id="TIGR03934">
    <property type="entry name" value="TQXA_dom"/>
    <property type="match status" value="1"/>
</dbReference>
<comment type="caution">
    <text evidence="9">The sequence shown here is derived from an EMBL/GenBank/DDBJ whole genome shotgun (WGS) entry which is preliminary data.</text>
</comment>
<dbReference type="PANTHER" id="PTHR36108">
    <property type="entry name" value="COLOSSIN-B-RELATED"/>
    <property type="match status" value="1"/>
</dbReference>
<feature type="domain" description="SpaA-like prealbumin fold" evidence="8">
    <location>
        <begin position="288"/>
        <end position="374"/>
    </location>
</feature>
<dbReference type="AlphaFoldDB" id="A0A1R1QFA9"/>
<feature type="signal peptide" evidence="6">
    <location>
        <begin position="1"/>
        <end position="30"/>
    </location>
</feature>
<evidence type="ECO:0000256" key="2">
    <source>
        <dbReference type="ARBA" id="ARBA00022525"/>
    </source>
</evidence>
<feature type="transmembrane region" description="Helical" evidence="5">
    <location>
        <begin position="683"/>
        <end position="703"/>
    </location>
</feature>
<dbReference type="EMBL" id="MTJL01000032">
    <property type="protein sequence ID" value="OMI02268.1"/>
    <property type="molecule type" value="Genomic_DNA"/>
</dbReference>
<dbReference type="PANTHER" id="PTHR36108:SF13">
    <property type="entry name" value="COLOSSIN-B-RELATED"/>
    <property type="match status" value="1"/>
</dbReference>
<feature type="domain" description="SpaA-like prealbumin fold" evidence="8">
    <location>
        <begin position="377"/>
        <end position="463"/>
    </location>
</feature>
<dbReference type="InterPro" id="IPR013552">
    <property type="entry name" value="Thioester_dom"/>
</dbReference>
<keyword evidence="5" id="KW-0812">Transmembrane</keyword>
<comment type="similarity">
    <text evidence="1">Belongs to the serine-aspartate repeat-containing protein (SDr) family.</text>
</comment>
<dbReference type="InterPro" id="IPR041033">
    <property type="entry name" value="SpaA_PFL_dom_1"/>
</dbReference>
<dbReference type="SUPFAM" id="SSF49478">
    <property type="entry name" value="Cna protein B-type domain"/>
    <property type="match status" value="4"/>
</dbReference>
<accession>A0A1R1QFA9</accession>
<keyword evidence="5" id="KW-0472">Membrane</keyword>
<evidence type="ECO:0000256" key="5">
    <source>
        <dbReference type="SAM" id="Phobius"/>
    </source>
</evidence>
<evidence type="ECO:0000259" key="7">
    <source>
        <dbReference type="Pfam" id="PF08341"/>
    </source>
</evidence>
<feature type="domain" description="SpaA-like prealbumin fold" evidence="8">
    <location>
        <begin position="559"/>
        <end position="647"/>
    </location>
</feature>
<keyword evidence="10" id="KW-1185">Reference proteome</keyword>
<evidence type="ECO:0000256" key="3">
    <source>
        <dbReference type="ARBA" id="ARBA00022729"/>
    </source>
</evidence>
<keyword evidence="5" id="KW-1133">Transmembrane helix</keyword>